<dbReference type="EMBL" id="SMKA01000024">
    <property type="protein sequence ID" value="TDC32328.1"/>
    <property type="molecule type" value="Genomic_DNA"/>
</dbReference>
<dbReference type="RefSeq" id="WP_132404692.1">
    <property type="nucleotide sequence ID" value="NZ_SMKA01000024.1"/>
</dbReference>
<accession>A0A4R4QAH2</accession>
<comment type="caution">
    <text evidence="1">The sequence shown here is derived from an EMBL/GenBank/DDBJ whole genome shotgun (WGS) entry which is preliminary data.</text>
</comment>
<dbReference type="Proteomes" id="UP000295075">
    <property type="component" value="Unassembled WGS sequence"/>
</dbReference>
<keyword evidence="2" id="KW-1185">Reference proteome</keyword>
<dbReference type="AlphaFoldDB" id="A0A4R4QAH2"/>
<organism evidence="1 2">
    <name type="scientific">Kribbella albertanoniae</name>
    <dbReference type="NCBI Taxonomy" id="1266829"/>
    <lineage>
        <taxon>Bacteria</taxon>
        <taxon>Bacillati</taxon>
        <taxon>Actinomycetota</taxon>
        <taxon>Actinomycetes</taxon>
        <taxon>Propionibacteriales</taxon>
        <taxon>Kribbellaceae</taxon>
        <taxon>Kribbella</taxon>
    </lineage>
</organism>
<proteinExistence type="predicted"/>
<sequence>MTFWRSADVWRRVAQKQLLRSQAAVASQNWRLATVANQRAQMAIGRAAAASKLTSKDEQVLASLHYDLTEIYSVGGHMYAALAQAEKAWQLYHRLDPTGGDPTKVNNTLKAEDEQAVAHAADALVRLARLRAVGLVQSRQEAAEYARSAGHYQPIGGQPLSPADVQEQAWVRKHAELAVTCYERLTRISARYGGSDLARVRSGRDRALAALREL</sequence>
<protein>
    <submittedName>
        <fullName evidence="1">Uncharacterized protein</fullName>
    </submittedName>
</protein>
<evidence type="ECO:0000313" key="2">
    <source>
        <dbReference type="Proteomes" id="UP000295075"/>
    </source>
</evidence>
<name>A0A4R4QAH2_9ACTN</name>
<reference evidence="1 2" key="1">
    <citation type="submission" date="2019-03" db="EMBL/GenBank/DDBJ databases">
        <title>Draft genome sequences of novel Actinobacteria.</title>
        <authorList>
            <person name="Sahin N."/>
            <person name="Ay H."/>
            <person name="Saygin H."/>
        </authorList>
    </citation>
    <scope>NUCLEOTIDE SEQUENCE [LARGE SCALE GENOMIC DNA]</scope>
    <source>
        <strain evidence="1 2">JCM 30547</strain>
    </source>
</reference>
<evidence type="ECO:0000313" key="1">
    <source>
        <dbReference type="EMBL" id="TDC32328.1"/>
    </source>
</evidence>
<gene>
    <name evidence="1" type="ORF">E1261_08970</name>
</gene>